<gene>
    <name evidence="2" type="ORF">PXX05_14315</name>
</gene>
<name>A0ABY8AQU8_9GAMM</name>
<keyword evidence="3" id="KW-1185">Reference proteome</keyword>
<proteinExistence type="predicted"/>
<evidence type="ECO:0000313" key="2">
    <source>
        <dbReference type="EMBL" id="WED43052.1"/>
    </source>
</evidence>
<organism evidence="2 3">
    <name type="scientific">Legionella cardiaca</name>
    <dbReference type="NCBI Taxonomy" id="1071983"/>
    <lineage>
        <taxon>Bacteria</taxon>
        <taxon>Pseudomonadati</taxon>
        <taxon>Pseudomonadota</taxon>
        <taxon>Gammaproteobacteria</taxon>
        <taxon>Legionellales</taxon>
        <taxon>Legionellaceae</taxon>
        <taxon>Legionella</taxon>
    </lineage>
</organism>
<sequence length="176" mass="19409">MGEALESGLSDAPKPSGKDEEEQKPKAKQEAPKPKPTQEKEEGKDKDYQKEMMDDLLKFTQDFNKALYGDFYDMLGNEADKAMRSLKDSFSKKPGDDKEDKKSSKQSKDDTPDMDEEEGMEMQDLSSSSDPMQMTSGSDTITSPTSSSSGLDSMNGLNPDTIVETVEANPELLMAL</sequence>
<evidence type="ECO:0000256" key="1">
    <source>
        <dbReference type="SAM" id="MobiDB-lite"/>
    </source>
</evidence>
<feature type="region of interest" description="Disordered" evidence="1">
    <location>
        <begin position="1"/>
        <end position="49"/>
    </location>
</feature>
<evidence type="ECO:0000313" key="3">
    <source>
        <dbReference type="Proteomes" id="UP001222087"/>
    </source>
</evidence>
<dbReference type="Proteomes" id="UP001222087">
    <property type="component" value="Chromosome"/>
</dbReference>
<accession>A0ABY8AQU8</accession>
<protein>
    <submittedName>
        <fullName evidence="2">Uncharacterized protein</fullName>
    </submittedName>
</protein>
<feature type="compositionally biased region" description="Polar residues" evidence="1">
    <location>
        <begin position="125"/>
        <end position="134"/>
    </location>
</feature>
<dbReference type="EMBL" id="CP119078">
    <property type="protein sequence ID" value="WED43052.1"/>
    <property type="molecule type" value="Genomic_DNA"/>
</dbReference>
<dbReference type="RefSeq" id="WP_275088866.1">
    <property type="nucleotide sequence ID" value="NZ_CP119078.1"/>
</dbReference>
<feature type="compositionally biased region" description="Low complexity" evidence="1">
    <location>
        <begin position="135"/>
        <end position="153"/>
    </location>
</feature>
<feature type="region of interest" description="Disordered" evidence="1">
    <location>
        <begin position="86"/>
        <end position="163"/>
    </location>
</feature>
<feature type="compositionally biased region" description="Acidic residues" evidence="1">
    <location>
        <begin position="112"/>
        <end position="121"/>
    </location>
</feature>
<reference evidence="2 3" key="1">
    <citation type="submission" date="2023-02" db="EMBL/GenBank/DDBJ databases">
        <title>Genome Sequence of L. cardiaca H63T.</title>
        <authorList>
            <person name="Lopez A.E."/>
            <person name="Cianciotto N.P."/>
        </authorList>
    </citation>
    <scope>NUCLEOTIDE SEQUENCE [LARGE SCALE GENOMIC DNA]</scope>
    <source>
        <strain evidence="2 3">H63</strain>
    </source>
</reference>
<feature type="compositionally biased region" description="Basic and acidic residues" evidence="1">
    <location>
        <begin position="86"/>
        <end position="111"/>
    </location>
</feature>
<feature type="compositionally biased region" description="Basic and acidic residues" evidence="1">
    <location>
        <begin position="16"/>
        <end position="49"/>
    </location>
</feature>